<evidence type="ECO:0000313" key="3">
    <source>
        <dbReference type="Proteomes" id="UP001575105"/>
    </source>
</evidence>
<accession>A0ABV4U6Q4</accession>
<evidence type="ECO:0000256" key="1">
    <source>
        <dbReference type="SAM" id="MobiDB-lite"/>
    </source>
</evidence>
<organism evidence="2 3">
    <name type="scientific">Natronomicrosphaera hydrolytica</name>
    <dbReference type="NCBI Taxonomy" id="3242702"/>
    <lineage>
        <taxon>Bacteria</taxon>
        <taxon>Pseudomonadati</taxon>
        <taxon>Planctomycetota</taxon>
        <taxon>Phycisphaerae</taxon>
        <taxon>Phycisphaerales</taxon>
        <taxon>Phycisphaeraceae</taxon>
        <taxon>Natronomicrosphaera</taxon>
    </lineage>
</organism>
<keyword evidence="3" id="KW-1185">Reference proteome</keyword>
<comment type="caution">
    <text evidence="2">The sequence shown here is derived from an EMBL/GenBank/DDBJ whole genome shotgun (WGS) entry which is preliminary data.</text>
</comment>
<dbReference type="RefSeq" id="WP_425345579.1">
    <property type="nucleotide sequence ID" value="NZ_JBGUBD010000005.1"/>
</dbReference>
<name>A0ABV4U6Q4_9BACT</name>
<reference evidence="2 3" key="1">
    <citation type="submission" date="2024-08" db="EMBL/GenBank/DDBJ databases">
        <title>Whole-genome sequencing of halo(alkali)philic microorganisms from hypersaline lakes.</title>
        <authorList>
            <person name="Sorokin D.Y."/>
            <person name="Merkel A.Y."/>
            <person name="Messina E."/>
            <person name="Yakimov M."/>
        </authorList>
    </citation>
    <scope>NUCLEOTIDE SEQUENCE [LARGE SCALE GENOMIC DNA]</scope>
    <source>
        <strain evidence="2 3">AB-hyl4</strain>
    </source>
</reference>
<proteinExistence type="predicted"/>
<protein>
    <recommendedName>
        <fullName evidence="4">Flagellar hook-length control protein FliK</fullName>
    </recommendedName>
</protein>
<evidence type="ECO:0000313" key="2">
    <source>
        <dbReference type="EMBL" id="MFA9478653.1"/>
    </source>
</evidence>
<feature type="region of interest" description="Disordered" evidence="1">
    <location>
        <begin position="1"/>
        <end position="65"/>
    </location>
</feature>
<gene>
    <name evidence="2" type="ORF">ACERK3_10130</name>
</gene>
<dbReference type="EMBL" id="JBGUBD010000005">
    <property type="protein sequence ID" value="MFA9478653.1"/>
    <property type="molecule type" value="Genomic_DNA"/>
</dbReference>
<evidence type="ECO:0008006" key="4">
    <source>
        <dbReference type="Google" id="ProtNLM"/>
    </source>
</evidence>
<dbReference type="Proteomes" id="UP001575105">
    <property type="component" value="Unassembled WGS sequence"/>
</dbReference>
<sequence>MVDSSQLLRMLEPTVRPVPTPEGRAASSGNVPIEQRSFESLLAEATSGEAGDIDEAGAATDAPAGGSANLLGPLSQVGAIENASLRALVERGEG</sequence>